<sequence>MSSLFTRTQSPHQKSFNETHFPAILSPPNQTSIKLSDFIQAIKTEKPFLESVLHSAGVILFRGFPVNSASDFNDVVESFGYEEMSSLGVSVPRTHIVGRVFAANEAPPDQRIHFHHEHAYLPEYASKLLFFCEVPPATGGETALVLSHVIYEKMKHKYPDFVEHLENHGVIYTRVYGEDDDPSSPIGRGWKSTFLTNDKKIAEERATKLGVKLQWTKDGAEAIASPVPAIKFDETRQRKIWFNSIAVHWALGKRPTFGDGKPLPVEIMNDYLEILEECCVAIPWEKGDVMMVDNLAVLHSRRPFDSPRRILASLCK</sequence>
<dbReference type="Proteomes" id="UP001370490">
    <property type="component" value="Unassembled WGS sequence"/>
</dbReference>
<name>A0AAN8YVY5_9MAGN</name>
<evidence type="ECO:0000256" key="1">
    <source>
        <dbReference type="ARBA" id="ARBA00023002"/>
    </source>
</evidence>
<dbReference type="Gene3D" id="3.60.130.10">
    <property type="entry name" value="Clavaminate synthase-like"/>
    <property type="match status" value="1"/>
</dbReference>
<feature type="compositionally biased region" description="Polar residues" evidence="2">
    <location>
        <begin position="1"/>
        <end position="18"/>
    </location>
</feature>
<dbReference type="EMBL" id="JBAMMX010000025">
    <property type="protein sequence ID" value="KAK6914822.1"/>
    <property type="molecule type" value="Genomic_DNA"/>
</dbReference>
<gene>
    <name evidence="4" type="ORF">RJ641_019939</name>
</gene>
<dbReference type="GO" id="GO:0016491">
    <property type="term" value="F:oxidoreductase activity"/>
    <property type="evidence" value="ECO:0007669"/>
    <property type="project" value="UniProtKB-KW"/>
</dbReference>
<dbReference type="FunFam" id="3.60.130.10:FF:000006">
    <property type="entry name" value="Clavaminate synthase-like protein At3g21360"/>
    <property type="match status" value="1"/>
</dbReference>
<reference evidence="4 5" key="1">
    <citation type="submission" date="2023-12" db="EMBL/GenBank/DDBJ databases">
        <title>A high-quality genome assembly for Dillenia turbinata (Dilleniales).</title>
        <authorList>
            <person name="Chanderbali A."/>
        </authorList>
    </citation>
    <scope>NUCLEOTIDE SEQUENCE [LARGE SCALE GENOMIC DNA]</scope>
    <source>
        <strain evidence="4">LSX21</strain>
        <tissue evidence="4">Leaf</tissue>
    </source>
</reference>
<evidence type="ECO:0000313" key="5">
    <source>
        <dbReference type="Proteomes" id="UP001370490"/>
    </source>
</evidence>
<comment type="caution">
    <text evidence="4">The sequence shown here is derived from an EMBL/GenBank/DDBJ whole genome shotgun (WGS) entry which is preliminary data.</text>
</comment>
<dbReference type="AlphaFoldDB" id="A0AAN8YVY5"/>
<organism evidence="4 5">
    <name type="scientific">Dillenia turbinata</name>
    <dbReference type="NCBI Taxonomy" id="194707"/>
    <lineage>
        <taxon>Eukaryota</taxon>
        <taxon>Viridiplantae</taxon>
        <taxon>Streptophyta</taxon>
        <taxon>Embryophyta</taxon>
        <taxon>Tracheophyta</taxon>
        <taxon>Spermatophyta</taxon>
        <taxon>Magnoliopsida</taxon>
        <taxon>eudicotyledons</taxon>
        <taxon>Gunneridae</taxon>
        <taxon>Pentapetalae</taxon>
        <taxon>Dilleniales</taxon>
        <taxon>Dilleniaceae</taxon>
        <taxon>Dillenia</taxon>
    </lineage>
</organism>
<dbReference type="Pfam" id="PF02668">
    <property type="entry name" value="TauD"/>
    <property type="match status" value="1"/>
</dbReference>
<feature type="domain" description="TauD/TfdA-like" evidence="3">
    <location>
        <begin position="31"/>
        <end position="311"/>
    </location>
</feature>
<keyword evidence="5" id="KW-1185">Reference proteome</keyword>
<evidence type="ECO:0000259" key="3">
    <source>
        <dbReference type="Pfam" id="PF02668"/>
    </source>
</evidence>
<proteinExistence type="predicted"/>
<evidence type="ECO:0000313" key="4">
    <source>
        <dbReference type="EMBL" id="KAK6914822.1"/>
    </source>
</evidence>
<dbReference type="InterPro" id="IPR042098">
    <property type="entry name" value="TauD-like_sf"/>
</dbReference>
<dbReference type="PANTHER" id="PTHR10696">
    <property type="entry name" value="GAMMA-BUTYROBETAINE HYDROXYLASE-RELATED"/>
    <property type="match status" value="1"/>
</dbReference>
<dbReference type="InterPro" id="IPR003819">
    <property type="entry name" value="TauD/TfdA-like"/>
</dbReference>
<protein>
    <submittedName>
        <fullName evidence="4">TauD/TfdA-like domain</fullName>
    </submittedName>
</protein>
<accession>A0AAN8YVY5</accession>
<dbReference type="SUPFAM" id="SSF51197">
    <property type="entry name" value="Clavaminate synthase-like"/>
    <property type="match status" value="1"/>
</dbReference>
<keyword evidence="1" id="KW-0560">Oxidoreductase</keyword>
<dbReference type="InterPro" id="IPR050411">
    <property type="entry name" value="AlphaKG_dependent_hydroxylases"/>
</dbReference>
<evidence type="ECO:0000256" key="2">
    <source>
        <dbReference type="SAM" id="MobiDB-lite"/>
    </source>
</evidence>
<dbReference type="PANTHER" id="PTHR10696:SF21">
    <property type="entry name" value="TAUD_TFDA-LIKE DOMAIN-CONTAINING PROTEIN"/>
    <property type="match status" value="1"/>
</dbReference>
<feature type="region of interest" description="Disordered" evidence="2">
    <location>
        <begin position="1"/>
        <end position="22"/>
    </location>
</feature>